<dbReference type="HOGENOM" id="CLU_061141_0_0_5"/>
<dbReference type="InterPro" id="IPR045335">
    <property type="entry name" value="FtsQ_C_sf"/>
</dbReference>
<dbReference type="OrthoDB" id="9783091at2"/>
<dbReference type="RefSeq" id="WP_009807449.1">
    <property type="nucleotide sequence ID" value="NZ_CH724131.1"/>
</dbReference>
<dbReference type="GO" id="GO:0005886">
    <property type="term" value="C:plasma membrane"/>
    <property type="evidence" value="ECO:0007669"/>
    <property type="project" value="UniProtKB-SubCell"/>
</dbReference>
<keyword evidence="3 9" id="KW-0997">Cell inner membrane</keyword>
<evidence type="ECO:0000256" key="2">
    <source>
        <dbReference type="ARBA" id="ARBA00022475"/>
    </source>
</evidence>
<comment type="function">
    <text evidence="9">Essential cell division protein.</text>
</comment>
<sequence>MQPLTATRATAQHAPREPDRPRTDPAPSRAAYRLQRVMLTPAYRLTLRVILPFLLSMSLSALYLSDETRRDALLRKVHDIRNQVETRPEFMVRLMAVEGASAGIEADIREISQIDFPISTFDLDLDNLRSAIIGLPAVADARARVRQLGVLEVTVTEREPALVWRSREGLQLIDRTGIVIGELGARTDRADLPLIAGHRASEAVAEALALIEIAAPFRDRLRGLERIGERRWDVVLEPDLRIMLPDRQPELALERAIALHEAQDVLDRDVAALDLRLAARPTVRMNAGALDRWRQIKDVYLGTGDR</sequence>
<keyword evidence="5 9" id="KW-0812">Transmembrane</keyword>
<dbReference type="HAMAP" id="MF_00911">
    <property type="entry name" value="FtsQ_subfam"/>
    <property type="match status" value="1"/>
</dbReference>
<evidence type="ECO:0000313" key="13">
    <source>
        <dbReference type="Proteomes" id="UP000004318"/>
    </source>
</evidence>
<accession>A3TZC2</accession>
<keyword evidence="6 9" id="KW-1133">Transmembrane helix</keyword>
<dbReference type="Pfam" id="PF08478">
    <property type="entry name" value="POTRA_1"/>
    <property type="match status" value="1"/>
</dbReference>
<dbReference type="Gene3D" id="3.40.50.11690">
    <property type="entry name" value="Cell division protein FtsQ/DivIB"/>
    <property type="match status" value="1"/>
</dbReference>
<feature type="domain" description="POTRA" evidence="11">
    <location>
        <begin position="90"/>
        <end position="158"/>
    </location>
</feature>
<keyword evidence="2 9" id="KW-1003">Cell membrane</keyword>
<evidence type="ECO:0000259" key="11">
    <source>
        <dbReference type="PROSITE" id="PS51779"/>
    </source>
</evidence>
<evidence type="ECO:0000313" key="12">
    <source>
        <dbReference type="EMBL" id="EAQ02940.1"/>
    </source>
</evidence>
<comment type="subcellular location">
    <subcellularLocation>
        <location evidence="9">Cell inner membrane</location>
        <topology evidence="9">Single-pass type II membrane protein</topology>
    </subcellularLocation>
    <subcellularLocation>
        <location evidence="1">Membrane</location>
    </subcellularLocation>
    <text evidence="9">Localizes to the division septum.</text>
</comment>
<dbReference type="GO" id="GO:0032153">
    <property type="term" value="C:cell division site"/>
    <property type="evidence" value="ECO:0007669"/>
    <property type="project" value="UniProtKB-UniRule"/>
</dbReference>
<dbReference type="PANTHER" id="PTHR35851:SF1">
    <property type="entry name" value="CELL DIVISION PROTEIN FTSQ"/>
    <property type="match status" value="1"/>
</dbReference>
<keyword evidence="13" id="KW-1185">Reference proteome</keyword>
<proteinExistence type="inferred from homology"/>
<dbReference type="InterPro" id="IPR005548">
    <property type="entry name" value="Cell_div_FtsQ/DivIB_C"/>
</dbReference>
<organism evidence="12 13">
    <name type="scientific">Pseudooceanicola batsensis (strain ATCC BAA-863 / DSM 15984 / KCTC 12145 / HTCC2597)</name>
    <name type="common">Oceanicola batsensis</name>
    <dbReference type="NCBI Taxonomy" id="252305"/>
    <lineage>
        <taxon>Bacteria</taxon>
        <taxon>Pseudomonadati</taxon>
        <taxon>Pseudomonadota</taxon>
        <taxon>Alphaproteobacteria</taxon>
        <taxon>Rhodobacterales</taxon>
        <taxon>Paracoccaceae</taxon>
        <taxon>Pseudooceanicola</taxon>
    </lineage>
</organism>
<feature type="region of interest" description="Disordered" evidence="10">
    <location>
        <begin position="1"/>
        <end position="27"/>
    </location>
</feature>
<feature type="transmembrane region" description="Helical" evidence="9">
    <location>
        <begin position="45"/>
        <end position="65"/>
    </location>
</feature>
<dbReference type="InterPro" id="IPR034746">
    <property type="entry name" value="POTRA"/>
</dbReference>
<name>A3TZC2_PSEBH</name>
<dbReference type="AlphaFoldDB" id="A3TZC2"/>
<evidence type="ECO:0000256" key="1">
    <source>
        <dbReference type="ARBA" id="ARBA00004370"/>
    </source>
</evidence>
<dbReference type="PANTHER" id="PTHR35851">
    <property type="entry name" value="CELL DIVISION PROTEIN FTSQ"/>
    <property type="match status" value="1"/>
</dbReference>
<evidence type="ECO:0000256" key="4">
    <source>
        <dbReference type="ARBA" id="ARBA00022618"/>
    </source>
</evidence>
<dbReference type="Proteomes" id="UP000004318">
    <property type="component" value="Unassembled WGS sequence"/>
</dbReference>
<reference evidence="12 13" key="1">
    <citation type="journal article" date="2010" name="J. Bacteriol.">
        <title>Genome sequences of Oceanicola granulosus HTCC2516(T) and Oceanicola batsensis HTCC2597(TDelta).</title>
        <authorList>
            <person name="Thrash J.C."/>
            <person name="Cho J.C."/>
            <person name="Vergin K.L."/>
            <person name="Giovannoni S.J."/>
        </authorList>
    </citation>
    <scope>NUCLEOTIDE SEQUENCE [LARGE SCALE GENOMIC DNA]</scope>
    <source>
        <strain evidence="13">ATCC BAA-863 / DSM 15984 / KCTC 12145 / HTCC2597</strain>
    </source>
</reference>
<dbReference type="GO" id="GO:0043093">
    <property type="term" value="P:FtsZ-dependent cytokinesis"/>
    <property type="evidence" value="ECO:0007669"/>
    <property type="project" value="UniProtKB-UniRule"/>
</dbReference>
<dbReference type="InterPro" id="IPR013685">
    <property type="entry name" value="POTRA_FtsQ_type"/>
</dbReference>
<evidence type="ECO:0000256" key="6">
    <source>
        <dbReference type="ARBA" id="ARBA00022989"/>
    </source>
</evidence>
<protein>
    <recommendedName>
        <fullName evidence="9">Cell division protein FtsQ</fullName>
    </recommendedName>
</protein>
<dbReference type="Pfam" id="PF03799">
    <property type="entry name" value="FtsQ_DivIB_C"/>
    <property type="match status" value="1"/>
</dbReference>
<feature type="compositionally biased region" description="Basic and acidic residues" evidence="10">
    <location>
        <begin position="14"/>
        <end position="23"/>
    </location>
</feature>
<gene>
    <name evidence="9" type="primary">ftsQ</name>
    <name evidence="12" type="ORF">OB2597_16200</name>
</gene>
<evidence type="ECO:0000256" key="10">
    <source>
        <dbReference type="SAM" id="MobiDB-lite"/>
    </source>
</evidence>
<keyword evidence="7 9" id="KW-0472">Membrane</keyword>
<keyword evidence="4 9" id="KW-0132">Cell division</keyword>
<dbReference type="InterPro" id="IPR026579">
    <property type="entry name" value="FtsQ"/>
</dbReference>
<dbReference type="eggNOG" id="COG1589">
    <property type="taxonomic scope" value="Bacteria"/>
</dbReference>
<keyword evidence="8 9" id="KW-0131">Cell cycle</keyword>
<evidence type="ECO:0000256" key="8">
    <source>
        <dbReference type="ARBA" id="ARBA00023306"/>
    </source>
</evidence>
<evidence type="ECO:0000256" key="9">
    <source>
        <dbReference type="HAMAP-Rule" id="MF_00911"/>
    </source>
</evidence>
<comment type="caution">
    <text evidence="12">The sequence shown here is derived from an EMBL/GenBank/DDBJ whole genome shotgun (WGS) entry which is preliminary data.</text>
</comment>
<dbReference type="GO" id="GO:0090529">
    <property type="term" value="P:cell septum assembly"/>
    <property type="evidence" value="ECO:0007669"/>
    <property type="project" value="InterPro"/>
</dbReference>
<evidence type="ECO:0000256" key="5">
    <source>
        <dbReference type="ARBA" id="ARBA00022692"/>
    </source>
</evidence>
<dbReference type="STRING" id="252305.OB2597_16200"/>
<dbReference type="EMBL" id="AAMO01000006">
    <property type="protein sequence ID" value="EAQ02940.1"/>
    <property type="molecule type" value="Genomic_DNA"/>
</dbReference>
<feature type="compositionally biased region" description="Polar residues" evidence="10">
    <location>
        <begin position="1"/>
        <end position="10"/>
    </location>
</feature>
<evidence type="ECO:0000256" key="3">
    <source>
        <dbReference type="ARBA" id="ARBA00022519"/>
    </source>
</evidence>
<dbReference type="PROSITE" id="PS51779">
    <property type="entry name" value="POTRA"/>
    <property type="match status" value="1"/>
</dbReference>
<comment type="similarity">
    <text evidence="9">Belongs to the FtsQ/DivIB family. FtsQ subfamily.</text>
</comment>
<evidence type="ECO:0000256" key="7">
    <source>
        <dbReference type="ARBA" id="ARBA00023136"/>
    </source>
</evidence>